<gene>
    <name evidence="2" type="ORF">HNP71_001118</name>
</gene>
<dbReference type="RefSeq" id="WP_183265887.1">
    <property type="nucleotide sequence ID" value="NZ_JACHFJ010000003.1"/>
</dbReference>
<dbReference type="PIRSF" id="PIRSF003113">
    <property type="entry name" value="BolA"/>
    <property type="match status" value="1"/>
</dbReference>
<protein>
    <submittedName>
        <fullName evidence="2">BolA protein</fullName>
    </submittedName>
</protein>
<dbReference type="InterPro" id="IPR036065">
    <property type="entry name" value="BolA-like_sf"/>
</dbReference>
<dbReference type="EMBL" id="JACHFJ010000003">
    <property type="protein sequence ID" value="MBB5372867.1"/>
    <property type="molecule type" value="Genomic_DNA"/>
</dbReference>
<name>A0A840VDC6_9PROT</name>
<dbReference type="Gene3D" id="3.30.300.90">
    <property type="entry name" value="BolA-like"/>
    <property type="match status" value="1"/>
</dbReference>
<sequence>MSTRAQRIEQALRAAFLPTVLEVEDESRRHARHADKFDLPAGETHYAVTMVAESLRPLSRLERSRAVHEALAAEFKSGLHALSLKLSAPETP</sequence>
<dbReference type="PANTHER" id="PTHR46230">
    <property type="match status" value="1"/>
</dbReference>
<dbReference type="PANTHER" id="PTHR46230:SF7">
    <property type="entry name" value="BOLA-LIKE PROTEIN 1"/>
    <property type="match status" value="1"/>
</dbReference>
<evidence type="ECO:0000256" key="1">
    <source>
        <dbReference type="RuleBase" id="RU003860"/>
    </source>
</evidence>
<dbReference type="AlphaFoldDB" id="A0A840VDC6"/>
<keyword evidence="3" id="KW-1185">Reference proteome</keyword>
<comment type="similarity">
    <text evidence="1">Belongs to the BolA/IbaG family.</text>
</comment>
<evidence type="ECO:0000313" key="3">
    <source>
        <dbReference type="Proteomes" id="UP000553706"/>
    </source>
</evidence>
<proteinExistence type="inferred from homology"/>
<reference evidence="2 3" key="1">
    <citation type="submission" date="2020-08" db="EMBL/GenBank/DDBJ databases">
        <title>Genomic Encyclopedia of Type Strains, Phase IV (KMG-IV): sequencing the most valuable type-strain genomes for metagenomic binning, comparative biology and taxonomic classification.</title>
        <authorList>
            <person name="Goeker M."/>
        </authorList>
    </citation>
    <scope>NUCLEOTIDE SEQUENCE [LARGE SCALE GENOMIC DNA]</scope>
    <source>
        <strain evidence="2 3">DSM 27026</strain>
    </source>
</reference>
<organism evidence="2 3">
    <name type="scientific">Acidocella aromatica</name>
    <dbReference type="NCBI Taxonomy" id="1303579"/>
    <lineage>
        <taxon>Bacteria</taxon>
        <taxon>Pseudomonadati</taxon>
        <taxon>Pseudomonadota</taxon>
        <taxon>Alphaproteobacteria</taxon>
        <taxon>Acetobacterales</taxon>
        <taxon>Acidocellaceae</taxon>
        <taxon>Acidocella</taxon>
    </lineage>
</organism>
<evidence type="ECO:0000313" key="2">
    <source>
        <dbReference type="EMBL" id="MBB5372867.1"/>
    </source>
</evidence>
<dbReference type="SUPFAM" id="SSF82657">
    <property type="entry name" value="BolA-like"/>
    <property type="match status" value="1"/>
</dbReference>
<dbReference type="Pfam" id="PF01722">
    <property type="entry name" value="BolA"/>
    <property type="match status" value="1"/>
</dbReference>
<accession>A0A840VDC6</accession>
<dbReference type="Proteomes" id="UP000553706">
    <property type="component" value="Unassembled WGS sequence"/>
</dbReference>
<dbReference type="GO" id="GO:0016226">
    <property type="term" value="P:iron-sulfur cluster assembly"/>
    <property type="evidence" value="ECO:0007669"/>
    <property type="project" value="TreeGrafter"/>
</dbReference>
<dbReference type="InterPro" id="IPR002634">
    <property type="entry name" value="BolA"/>
</dbReference>
<comment type="caution">
    <text evidence="2">The sequence shown here is derived from an EMBL/GenBank/DDBJ whole genome shotgun (WGS) entry which is preliminary data.</text>
</comment>